<proteinExistence type="predicted"/>
<feature type="transmembrane region" description="Helical" evidence="1">
    <location>
        <begin position="82"/>
        <end position="103"/>
    </location>
</feature>
<dbReference type="OrthoDB" id="2943630at2"/>
<feature type="transmembrane region" description="Helical" evidence="1">
    <location>
        <begin position="6"/>
        <end position="29"/>
    </location>
</feature>
<keyword evidence="1" id="KW-0472">Membrane</keyword>
<keyword evidence="1" id="KW-1133">Transmembrane helix</keyword>
<reference evidence="2 3" key="1">
    <citation type="submission" date="2010-12" db="EMBL/GenBank/DDBJ databases">
        <title>Complete sequence of Bacillus cellulosilyticus DSM 2522.</title>
        <authorList>
            <consortium name="US DOE Joint Genome Institute"/>
            <person name="Lucas S."/>
            <person name="Copeland A."/>
            <person name="Lapidus A."/>
            <person name="Cheng J.-F."/>
            <person name="Bruce D."/>
            <person name="Goodwin L."/>
            <person name="Pitluck S."/>
            <person name="Chertkov O."/>
            <person name="Detter J.C."/>
            <person name="Han C."/>
            <person name="Tapia R."/>
            <person name="Land M."/>
            <person name="Hauser L."/>
            <person name="Jeffries C."/>
            <person name="Kyrpides N."/>
            <person name="Ivanova N."/>
            <person name="Mikhailova N."/>
            <person name="Brumm P."/>
            <person name="Mead D."/>
            <person name="Woyke T."/>
        </authorList>
    </citation>
    <scope>NUCLEOTIDE SEQUENCE [LARGE SCALE GENOMIC DNA]</scope>
    <source>
        <strain evidence="3">ATCC 21833 / DSM 2522 / FERM P-1141 / JCM 9156 / N-4</strain>
    </source>
</reference>
<dbReference type="HOGENOM" id="CLU_1691946_0_0_9"/>
<dbReference type="Proteomes" id="UP000001401">
    <property type="component" value="Chromosome"/>
</dbReference>
<protein>
    <submittedName>
        <fullName evidence="2">Uncharacterized protein</fullName>
    </submittedName>
</protein>
<dbReference type="KEGG" id="bco:Bcell_3739"/>
<evidence type="ECO:0000313" key="3">
    <source>
        <dbReference type="Proteomes" id="UP000001401"/>
    </source>
</evidence>
<organism evidence="2 3">
    <name type="scientific">Evansella cellulosilytica (strain ATCC 21833 / DSM 2522 / FERM P-1141 / JCM 9156 / N-4)</name>
    <name type="common">Bacillus cellulosilyticus</name>
    <dbReference type="NCBI Taxonomy" id="649639"/>
    <lineage>
        <taxon>Bacteria</taxon>
        <taxon>Bacillati</taxon>
        <taxon>Bacillota</taxon>
        <taxon>Bacilli</taxon>
        <taxon>Bacillales</taxon>
        <taxon>Bacillaceae</taxon>
        <taxon>Evansella</taxon>
    </lineage>
</organism>
<name>E6TT71_EVAC2</name>
<feature type="transmembrane region" description="Helical" evidence="1">
    <location>
        <begin position="60"/>
        <end position="75"/>
    </location>
</feature>
<gene>
    <name evidence="2" type="ordered locus">Bcell_3739</name>
</gene>
<keyword evidence="3" id="KW-1185">Reference proteome</keyword>
<evidence type="ECO:0000313" key="2">
    <source>
        <dbReference type="EMBL" id="ADU31979.1"/>
    </source>
</evidence>
<evidence type="ECO:0000256" key="1">
    <source>
        <dbReference type="SAM" id="Phobius"/>
    </source>
</evidence>
<dbReference type="AlphaFoldDB" id="E6TT71"/>
<feature type="transmembrane region" description="Helical" evidence="1">
    <location>
        <begin position="123"/>
        <end position="142"/>
    </location>
</feature>
<dbReference type="EMBL" id="CP002394">
    <property type="protein sequence ID" value="ADU31979.1"/>
    <property type="molecule type" value="Genomic_DNA"/>
</dbReference>
<keyword evidence="1" id="KW-0812">Transmembrane</keyword>
<sequence length="155" mass="17801" precursor="true">MSWYSYFLLNVPETLLMLVITLLLLGFSIKEHAKPILLVAFLQGAVAFALSIYMQNPLKPFVTIITFTVLVAFLFKRTMLQGFTIALIAFFILSFYEITFSLINMYVFDADYTAIQADPWKRVTTGFITIQLPMLVTVLLLLKFKLKINIPFLIK</sequence>
<dbReference type="RefSeq" id="WP_013490310.1">
    <property type="nucleotide sequence ID" value="NC_014829.1"/>
</dbReference>
<accession>E6TT71</accession>